<dbReference type="SUPFAM" id="SSF55347">
    <property type="entry name" value="Glyceraldehyde-3-phosphate dehydrogenase-like, C-terminal domain"/>
    <property type="match status" value="1"/>
</dbReference>
<proteinExistence type="predicted"/>
<keyword evidence="1" id="KW-0560">Oxidoreductase</keyword>
<sequence>MNVVLAGAHGFGRWHLQNIRRLGLRLAGVCDLVPLEDADGDLDGVPQSSDLDWLLRRTGAEVTIIATPIHTHADLARTALARGSHVLLEKPPVRTVEEFESLSDAVAESGLTCQVAFQSLGSHAVSAVARLVADGAVGQVRGISVTGTWSREPGYYERAAWAGRREAGDGALTNPFAHGIATALCLAGSERLGEVAEVEAELFRAHPIDADDTSSLRVRTTGGTVITVAVTLCAERESDPYVRVHGDRGRITLWYTRDEVRVGEGPVVSYGRDDLLENLVSGGQPLVPLARTGAFTQVMAAILTDRDPLPIPSVLVGERRVVQGVDELVASSADRLALFSEIGPPWEAR</sequence>
<reference evidence="4 5" key="1">
    <citation type="submission" date="2024-09" db="EMBL/GenBank/DDBJ databases">
        <authorList>
            <person name="Sun Q."/>
            <person name="Mori K."/>
        </authorList>
    </citation>
    <scope>NUCLEOTIDE SEQUENCE [LARGE SCALE GENOMIC DNA]</scope>
    <source>
        <strain evidence="4 5">JCM 3323</strain>
    </source>
</reference>
<dbReference type="InterPro" id="IPR055170">
    <property type="entry name" value="GFO_IDH_MocA-like_dom"/>
</dbReference>
<dbReference type="Gene3D" id="3.40.50.720">
    <property type="entry name" value="NAD(P)-binding Rossmann-like Domain"/>
    <property type="match status" value="1"/>
</dbReference>
<protein>
    <submittedName>
        <fullName evidence="4">Gfo/Idh/MocA family protein</fullName>
    </submittedName>
</protein>
<evidence type="ECO:0000256" key="1">
    <source>
        <dbReference type="ARBA" id="ARBA00023002"/>
    </source>
</evidence>
<dbReference type="Gene3D" id="3.30.360.10">
    <property type="entry name" value="Dihydrodipicolinate Reductase, domain 2"/>
    <property type="match status" value="1"/>
</dbReference>
<accession>A0ABV5PUE9</accession>
<evidence type="ECO:0000313" key="5">
    <source>
        <dbReference type="Proteomes" id="UP001589646"/>
    </source>
</evidence>
<dbReference type="InterPro" id="IPR000683">
    <property type="entry name" value="Gfo/Idh/MocA-like_OxRdtase_N"/>
</dbReference>
<dbReference type="PANTHER" id="PTHR43818">
    <property type="entry name" value="BCDNA.GH03377"/>
    <property type="match status" value="1"/>
</dbReference>
<organism evidence="4 5">
    <name type="scientific">Nonomuraea roseola</name>
    <dbReference type="NCBI Taxonomy" id="46179"/>
    <lineage>
        <taxon>Bacteria</taxon>
        <taxon>Bacillati</taxon>
        <taxon>Actinomycetota</taxon>
        <taxon>Actinomycetes</taxon>
        <taxon>Streptosporangiales</taxon>
        <taxon>Streptosporangiaceae</taxon>
        <taxon>Nonomuraea</taxon>
    </lineage>
</organism>
<dbReference type="RefSeq" id="WP_346124049.1">
    <property type="nucleotide sequence ID" value="NZ_BAAAXC010000014.1"/>
</dbReference>
<dbReference type="InterPro" id="IPR050463">
    <property type="entry name" value="Gfo/Idh/MocA_oxidrdct_glycsds"/>
</dbReference>
<dbReference type="Proteomes" id="UP001589646">
    <property type="component" value="Unassembled WGS sequence"/>
</dbReference>
<feature type="domain" description="GFO/IDH/MocA-like oxidoreductase" evidence="3">
    <location>
        <begin position="127"/>
        <end position="251"/>
    </location>
</feature>
<keyword evidence="5" id="KW-1185">Reference proteome</keyword>
<evidence type="ECO:0000313" key="4">
    <source>
        <dbReference type="EMBL" id="MFB9526857.1"/>
    </source>
</evidence>
<evidence type="ECO:0000259" key="3">
    <source>
        <dbReference type="Pfam" id="PF22725"/>
    </source>
</evidence>
<dbReference type="InterPro" id="IPR036291">
    <property type="entry name" value="NAD(P)-bd_dom_sf"/>
</dbReference>
<dbReference type="Pfam" id="PF22725">
    <property type="entry name" value="GFO_IDH_MocA_C3"/>
    <property type="match status" value="1"/>
</dbReference>
<name>A0ABV5PUE9_9ACTN</name>
<gene>
    <name evidence="4" type="ORF">ACFFRN_09590</name>
</gene>
<dbReference type="SUPFAM" id="SSF51735">
    <property type="entry name" value="NAD(P)-binding Rossmann-fold domains"/>
    <property type="match status" value="1"/>
</dbReference>
<dbReference type="EMBL" id="JBHMCE010000003">
    <property type="protein sequence ID" value="MFB9526857.1"/>
    <property type="molecule type" value="Genomic_DNA"/>
</dbReference>
<dbReference type="PANTHER" id="PTHR43818:SF11">
    <property type="entry name" value="BCDNA.GH03377"/>
    <property type="match status" value="1"/>
</dbReference>
<feature type="domain" description="Gfo/Idh/MocA-like oxidoreductase N-terminal" evidence="2">
    <location>
        <begin position="1"/>
        <end position="117"/>
    </location>
</feature>
<evidence type="ECO:0000259" key="2">
    <source>
        <dbReference type="Pfam" id="PF01408"/>
    </source>
</evidence>
<dbReference type="Pfam" id="PF01408">
    <property type="entry name" value="GFO_IDH_MocA"/>
    <property type="match status" value="1"/>
</dbReference>
<comment type="caution">
    <text evidence="4">The sequence shown here is derived from an EMBL/GenBank/DDBJ whole genome shotgun (WGS) entry which is preliminary data.</text>
</comment>